<dbReference type="SUPFAM" id="SSF53383">
    <property type="entry name" value="PLP-dependent transferases"/>
    <property type="match status" value="1"/>
</dbReference>
<dbReference type="Gene3D" id="3.40.640.10">
    <property type="entry name" value="Type I PLP-dependent aspartate aminotransferase-like (Major domain)"/>
    <property type="match status" value="1"/>
</dbReference>
<dbReference type="Proteomes" id="UP000561438">
    <property type="component" value="Unassembled WGS sequence"/>
</dbReference>
<evidence type="ECO:0000313" key="2">
    <source>
        <dbReference type="Proteomes" id="UP000561438"/>
    </source>
</evidence>
<dbReference type="InterPro" id="IPR015421">
    <property type="entry name" value="PyrdxlP-dep_Trfase_major"/>
</dbReference>
<gene>
    <name evidence="1" type="ORF">HUV48_04445</name>
</gene>
<dbReference type="RefSeq" id="WP_176266521.1">
    <property type="nucleotide sequence ID" value="NZ_JABWGV010000001.1"/>
</dbReference>
<dbReference type="InterPro" id="IPR015424">
    <property type="entry name" value="PyrdxlP-dep_Trfase"/>
</dbReference>
<organism evidence="1 2">
    <name type="scientific">Qipengyuania atrilutea</name>
    <dbReference type="NCBI Taxonomy" id="2744473"/>
    <lineage>
        <taxon>Bacteria</taxon>
        <taxon>Pseudomonadati</taxon>
        <taxon>Pseudomonadota</taxon>
        <taxon>Alphaproteobacteria</taxon>
        <taxon>Sphingomonadales</taxon>
        <taxon>Erythrobacteraceae</taxon>
        <taxon>Qipengyuania</taxon>
    </lineage>
</organism>
<sequence length="489" mass="52041">MTPNQPFPYLSPRVSADEPVAAVADILTTGGDERIVLDRAAGLNKYFSAPYPSSVLAYASSTANDLSLPAFRHLSKTWDGKTDYATALEDLRARIRAAYGLSAQYPVAFAASGTDLEYLALAAVHAEYAGKVHNVLLGADEVGSGCIHSAHGRYFASCTPRGVSTGPGSPVRGLEDVTLTDIPVRTAKGAVRTSDEIVAAIDEQLTSAVADNRHTLVHVVHGSKTGLILPDAAGLGGLQERWGDRMTVVVDACQARITSASLQTYLQRGAIVLLTGSKFMGGPPFSGFAIFPLGLLARVAAFPAGLATIFARAELPSEWKGLQILPDEPNLGLLARLEASIFELERFQALAFEKVASVIAAFQEAVHYVLVGRFGLPLVASVEHTRVDAADRHMLAMQTLVTLNLSGRAHSRTLEMAQALHRKLALSGLRLGQPVRCIRTESGEWGGTMRVGLSMPQVTAFAELEEAALYSSLAAEMEQIGLALSIRSP</sequence>
<dbReference type="EMBL" id="JABWGV010000001">
    <property type="protein sequence ID" value="NVD44265.1"/>
    <property type="molecule type" value="Genomic_DNA"/>
</dbReference>
<keyword evidence="2" id="KW-1185">Reference proteome</keyword>
<comment type="caution">
    <text evidence="1">The sequence shown here is derived from an EMBL/GenBank/DDBJ whole genome shotgun (WGS) entry which is preliminary data.</text>
</comment>
<dbReference type="AlphaFoldDB" id="A0A850H565"/>
<name>A0A850H565_9SPHN</name>
<proteinExistence type="predicted"/>
<evidence type="ECO:0000313" key="1">
    <source>
        <dbReference type="EMBL" id="NVD44265.1"/>
    </source>
</evidence>
<protein>
    <submittedName>
        <fullName evidence="1">Uncharacterized protein</fullName>
    </submittedName>
</protein>
<reference evidence="1 2" key="1">
    <citation type="submission" date="2020-06" db="EMBL/GenBank/DDBJ databases">
        <title>Altererythrobacter sp. HHU K3-1.</title>
        <authorList>
            <person name="Zhang D."/>
            <person name="Xue H."/>
        </authorList>
    </citation>
    <scope>NUCLEOTIDE SEQUENCE [LARGE SCALE GENOMIC DNA]</scope>
    <source>
        <strain evidence="1 2">HHU K3-1</strain>
    </source>
</reference>
<accession>A0A850H565</accession>